<gene>
    <name evidence="1" type="ORF">TrLO_g3370</name>
</gene>
<name>A0A9W7AM19_9STRA</name>
<evidence type="ECO:0000313" key="2">
    <source>
        <dbReference type="Proteomes" id="UP001165122"/>
    </source>
</evidence>
<protein>
    <submittedName>
        <fullName evidence="1">Uncharacterized protein</fullName>
    </submittedName>
</protein>
<comment type="caution">
    <text evidence="1">The sequence shown here is derived from an EMBL/GenBank/DDBJ whole genome shotgun (WGS) entry which is preliminary data.</text>
</comment>
<dbReference type="EMBL" id="BRXW01000701">
    <property type="protein sequence ID" value="GMH74742.1"/>
    <property type="molecule type" value="Genomic_DNA"/>
</dbReference>
<dbReference type="AlphaFoldDB" id="A0A9W7AM19"/>
<reference evidence="2" key="1">
    <citation type="journal article" date="2023" name="Commun. Biol.">
        <title>Genome analysis of Parmales, the sister group of diatoms, reveals the evolutionary specialization of diatoms from phago-mixotrophs to photoautotrophs.</title>
        <authorList>
            <person name="Ban H."/>
            <person name="Sato S."/>
            <person name="Yoshikawa S."/>
            <person name="Yamada K."/>
            <person name="Nakamura Y."/>
            <person name="Ichinomiya M."/>
            <person name="Sato N."/>
            <person name="Blanc-Mathieu R."/>
            <person name="Endo H."/>
            <person name="Kuwata A."/>
            <person name="Ogata H."/>
        </authorList>
    </citation>
    <scope>NUCLEOTIDE SEQUENCE [LARGE SCALE GENOMIC DNA]</scope>
    <source>
        <strain evidence="2">NIES 3700</strain>
    </source>
</reference>
<dbReference type="Proteomes" id="UP001165122">
    <property type="component" value="Unassembled WGS sequence"/>
</dbReference>
<accession>A0A9W7AM19</accession>
<keyword evidence="2" id="KW-1185">Reference proteome</keyword>
<organism evidence="1 2">
    <name type="scientific">Triparma laevis f. longispina</name>
    <dbReference type="NCBI Taxonomy" id="1714387"/>
    <lineage>
        <taxon>Eukaryota</taxon>
        <taxon>Sar</taxon>
        <taxon>Stramenopiles</taxon>
        <taxon>Ochrophyta</taxon>
        <taxon>Bolidophyceae</taxon>
        <taxon>Parmales</taxon>
        <taxon>Triparmaceae</taxon>
        <taxon>Triparma</taxon>
    </lineage>
</organism>
<proteinExistence type="predicted"/>
<evidence type="ECO:0000313" key="1">
    <source>
        <dbReference type="EMBL" id="GMH74742.1"/>
    </source>
</evidence>
<sequence>MSHILRLSCPSLIEFFPRETILCIIKTSLIIENTEIISQTNSRLSCVNDNTLQFNGGVEVECYSGYGVWGMGFEGFMENGGGKVKVTFPLSPSHPTLHTLNLPPPSPPILSSLFLGLLLLLLLFRGNKKEVTREVVRELRSDYVDDSFILQTPPIKKRNRLVPVSAKKRLTPVPSLIETPIGKRKEEEDGEDCFWGLG</sequence>